<feature type="transmembrane region" description="Helical" evidence="1">
    <location>
        <begin position="59"/>
        <end position="80"/>
    </location>
</feature>
<protein>
    <submittedName>
        <fullName evidence="2">Uncharacterized protein</fullName>
    </submittedName>
</protein>
<evidence type="ECO:0000313" key="3">
    <source>
        <dbReference type="Proteomes" id="UP000616595"/>
    </source>
</evidence>
<proteinExistence type="predicted"/>
<name>A0A923HV18_9FIRM</name>
<feature type="transmembrane region" description="Helical" evidence="1">
    <location>
        <begin position="12"/>
        <end position="32"/>
    </location>
</feature>
<evidence type="ECO:0000256" key="1">
    <source>
        <dbReference type="SAM" id="Phobius"/>
    </source>
</evidence>
<gene>
    <name evidence="2" type="ORF">GH810_07810</name>
</gene>
<dbReference type="EMBL" id="WJBD01000007">
    <property type="protein sequence ID" value="MBC3888212.1"/>
    <property type="molecule type" value="Genomic_DNA"/>
</dbReference>
<reference evidence="2" key="2">
    <citation type="submission" date="2020-10" db="EMBL/GenBank/DDBJ databases">
        <title>Comparative genomics of the Acetobacterium genus.</title>
        <authorList>
            <person name="Marshall C."/>
            <person name="May H."/>
            <person name="Norman S."/>
        </authorList>
    </citation>
    <scope>NUCLEOTIDE SEQUENCE</scope>
    <source>
        <strain evidence="2">DER-2019</strain>
    </source>
</reference>
<reference evidence="2" key="1">
    <citation type="submission" date="2019-10" db="EMBL/GenBank/DDBJ databases">
        <authorList>
            <person name="Ross D.E."/>
            <person name="Gulliver D."/>
        </authorList>
    </citation>
    <scope>NUCLEOTIDE SEQUENCE</scope>
    <source>
        <strain evidence="2">DER-2019</strain>
    </source>
</reference>
<keyword evidence="1" id="KW-0812">Transmembrane</keyword>
<accession>A0A923HV18</accession>
<dbReference type="Proteomes" id="UP000616595">
    <property type="component" value="Unassembled WGS sequence"/>
</dbReference>
<dbReference type="AlphaFoldDB" id="A0A923HV18"/>
<sequence length="99" mass="11368">MDNNFRRIMSFCLVFIFLSVLFLSQIFIITHINHDCQGENCPICAEIHIAEAVLQQFGFAVQTVVISIAFVCFMAESILFPNQINLINTQVKLKIRMNE</sequence>
<organism evidence="2 3">
    <name type="scientific">Acetobacterium paludosum</name>
    <dbReference type="NCBI Taxonomy" id="52693"/>
    <lineage>
        <taxon>Bacteria</taxon>
        <taxon>Bacillati</taxon>
        <taxon>Bacillota</taxon>
        <taxon>Clostridia</taxon>
        <taxon>Eubacteriales</taxon>
        <taxon>Eubacteriaceae</taxon>
        <taxon>Acetobacterium</taxon>
    </lineage>
</organism>
<evidence type="ECO:0000313" key="2">
    <source>
        <dbReference type="EMBL" id="MBC3888212.1"/>
    </source>
</evidence>
<keyword evidence="1" id="KW-1133">Transmembrane helix</keyword>
<keyword evidence="1" id="KW-0472">Membrane</keyword>
<comment type="caution">
    <text evidence="2">The sequence shown here is derived from an EMBL/GenBank/DDBJ whole genome shotgun (WGS) entry which is preliminary data.</text>
</comment>
<dbReference type="RefSeq" id="WP_148567547.1">
    <property type="nucleotide sequence ID" value="NZ_RXYA01000010.1"/>
</dbReference>
<dbReference type="OrthoDB" id="1863318at2"/>
<keyword evidence="3" id="KW-1185">Reference proteome</keyword>